<evidence type="ECO:0000256" key="6">
    <source>
        <dbReference type="ARBA" id="ARBA00023027"/>
    </source>
</evidence>
<dbReference type="InterPro" id="IPR015797">
    <property type="entry name" value="NUDIX_hydrolase-like_dom_sf"/>
</dbReference>
<dbReference type="Pfam" id="PF00293">
    <property type="entry name" value="NUDIX"/>
    <property type="match status" value="1"/>
</dbReference>
<dbReference type="GO" id="GO:0046872">
    <property type="term" value="F:metal ion binding"/>
    <property type="evidence" value="ECO:0007669"/>
    <property type="project" value="UniProtKB-KW"/>
</dbReference>
<reference evidence="8" key="2">
    <citation type="journal article" date="2021" name="PeerJ">
        <title>Extensive microbial diversity within the chicken gut microbiome revealed by metagenomics and culture.</title>
        <authorList>
            <person name="Gilroy R."/>
            <person name="Ravi A."/>
            <person name="Getino M."/>
            <person name="Pursley I."/>
            <person name="Horton D.L."/>
            <person name="Alikhan N.F."/>
            <person name="Baker D."/>
            <person name="Gharbi K."/>
            <person name="Hall N."/>
            <person name="Watson M."/>
            <person name="Adriaenssens E.M."/>
            <person name="Foster-Nyarko E."/>
            <person name="Jarju S."/>
            <person name="Secka A."/>
            <person name="Antonio M."/>
            <person name="Oren A."/>
            <person name="Chaudhuri R.R."/>
            <person name="La Ragione R."/>
            <person name="Hildebrand F."/>
            <person name="Pallen M.J."/>
        </authorList>
    </citation>
    <scope>NUCLEOTIDE SEQUENCE</scope>
    <source>
        <strain evidence="8">ChiSjej4B22-8349</strain>
    </source>
</reference>
<comment type="cofactor">
    <cofactor evidence="1">
        <name>Mg(2+)</name>
        <dbReference type="ChEBI" id="CHEBI:18420"/>
    </cofactor>
</comment>
<organism evidence="8 9">
    <name type="scientific">Candidatus Allocopromorpha excrementipullorum</name>
    <dbReference type="NCBI Taxonomy" id="2840743"/>
    <lineage>
        <taxon>Bacteria</taxon>
        <taxon>Bacillati</taxon>
        <taxon>Bacillota</taxon>
        <taxon>Clostridia</taxon>
        <taxon>Eubacteriales</taxon>
        <taxon>Eubacteriaceae</taxon>
        <taxon>Eubacteriaceae incertae sedis</taxon>
        <taxon>Candidatus Allocopromorpha</taxon>
    </lineage>
</organism>
<dbReference type="InterPro" id="IPR020084">
    <property type="entry name" value="NUDIX_hydrolase_CS"/>
</dbReference>
<protein>
    <recommendedName>
        <fullName evidence="2">NAD(+) diphosphatase</fullName>
        <ecNumber evidence="2">3.6.1.22</ecNumber>
    </recommendedName>
</protein>
<keyword evidence="6" id="KW-0520">NAD</keyword>
<dbReference type="InterPro" id="IPR015376">
    <property type="entry name" value="Znr_NADH_PPase"/>
</dbReference>
<name>A0A9D1N6P1_9FIRM</name>
<keyword evidence="5" id="KW-0460">Magnesium</keyword>
<dbReference type="PROSITE" id="PS00893">
    <property type="entry name" value="NUDIX_BOX"/>
    <property type="match status" value="1"/>
</dbReference>
<dbReference type="InterPro" id="IPR000086">
    <property type="entry name" value="NUDIX_hydrolase_dom"/>
</dbReference>
<evidence type="ECO:0000259" key="7">
    <source>
        <dbReference type="PROSITE" id="PS51462"/>
    </source>
</evidence>
<feature type="domain" description="Nudix hydrolase" evidence="7">
    <location>
        <begin position="154"/>
        <end position="278"/>
    </location>
</feature>
<dbReference type="NCBIfam" id="NF001299">
    <property type="entry name" value="PRK00241.1"/>
    <property type="match status" value="1"/>
</dbReference>
<dbReference type="SUPFAM" id="SSF55811">
    <property type="entry name" value="Nudix"/>
    <property type="match status" value="1"/>
</dbReference>
<evidence type="ECO:0000256" key="2">
    <source>
        <dbReference type="ARBA" id="ARBA00012381"/>
    </source>
</evidence>
<dbReference type="InterPro" id="IPR049734">
    <property type="entry name" value="NudC-like_C"/>
</dbReference>
<dbReference type="EC" id="3.6.1.22" evidence="2"/>
<dbReference type="Gene3D" id="3.90.79.10">
    <property type="entry name" value="Nucleoside Triphosphate Pyrophosphohydrolase"/>
    <property type="match status" value="1"/>
</dbReference>
<evidence type="ECO:0000256" key="1">
    <source>
        <dbReference type="ARBA" id="ARBA00001946"/>
    </source>
</evidence>
<dbReference type="Gene3D" id="3.90.79.20">
    <property type="match status" value="1"/>
</dbReference>
<comment type="caution">
    <text evidence="8">The sequence shown here is derived from an EMBL/GenBank/DDBJ whole genome shotgun (WGS) entry which is preliminary data.</text>
</comment>
<sequence>MIQDIAPHRLDNSFKNIKAGGNSVVFTFAGGNLLVCDGEDGGIALPTMEQIAANLSAGLDVENAIYAFSIDDEPMFLLPQRELKGKIPKNMEYINMRNLSGKTDRWVPLAAVTAGHLDHWYREHRYCGCCGAVSGFSVRERAKVCPECGNVQYPRISPVIMAAVTDGDRLLVTRYAGRPYKGLALIAGFVEIGESIEEALKREVMEEVGLHVENLRYFGSQPWGFSDSLISGFFADLDGDGTIQLDRDELAEAVWLSRDELPPQAVDISITAAMIEAFRKGEM</sequence>
<keyword evidence="3" id="KW-0479">Metal-binding</keyword>
<evidence type="ECO:0000313" key="9">
    <source>
        <dbReference type="Proteomes" id="UP000824130"/>
    </source>
</evidence>
<dbReference type="Proteomes" id="UP000824130">
    <property type="component" value="Unassembled WGS sequence"/>
</dbReference>
<dbReference type="CDD" id="cd03429">
    <property type="entry name" value="NUDIX_NADH_pyrophosphatase_Nudt13"/>
    <property type="match status" value="1"/>
</dbReference>
<evidence type="ECO:0000256" key="5">
    <source>
        <dbReference type="ARBA" id="ARBA00022842"/>
    </source>
</evidence>
<evidence type="ECO:0000256" key="3">
    <source>
        <dbReference type="ARBA" id="ARBA00022723"/>
    </source>
</evidence>
<dbReference type="Pfam" id="PF09297">
    <property type="entry name" value="Zn_ribbon_NUD"/>
    <property type="match status" value="1"/>
</dbReference>
<reference evidence="8" key="1">
    <citation type="submission" date="2020-10" db="EMBL/GenBank/DDBJ databases">
        <authorList>
            <person name="Gilroy R."/>
        </authorList>
    </citation>
    <scope>NUCLEOTIDE SEQUENCE</scope>
    <source>
        <strain evidence="8">ChiSjej4B22-8349</strain>
    </source>
</reference>
<dbReference type="PROSITE" id="PS51462">
    <property type="entry name" value="NUDIX"/>
    <property type="match status" value="1"/>
</dbReference>
<dbReference type="GO" id="GO:0016787">
    <property type="term" value="F:hydrolase activity"/>
    <property type="evidence" value="ECO:0007669"/>
    <property type="project" value="UniProtKB-KW"/>
</dbReference>
<evidence type="ECO:0000256" key="4">
    <source>
        <dbReference type="ARBA" id="ARBA00022801"/>
    </source>
</evidence>
<dbReference type="PANTHER" id="PTHR11383:SF3">
    <property type="entry name" value="NAD(P)H PYROPHOSPHATASE NUDT13, MITOCHONDRIAL"/>
    <property type="match status" value="1"/>
</dbReference>
<proteinExistence type="predicted"/>
<gene>
    <name evidence="8" type="primary">nudC</name>
    <name evidence="8" type="ORF">IAD25_04150</name>
</gene>
<accession>A0A9D1N6P1</accession>
<evidence type="ECO:0000313" key="8">
    <source>
        <dbReference type="EMBL" id="HIU95885.1"/>
    </source>
</evidence>
<keyword evidence="4 8" id="KW-0378">Hydrolase</keyword>
<dbReference type="PANTHER" id="PTHR11383">
    <property type="entry name" value="NUCLEOSIDE DIPHOSPHATE-LINKED MOIETY X MOTIF 13"/>
    <property type="match status" value="1"/>
</dbReference>
<dbReference type="EMBL" id="DVOB01000090">
    <property type="protein sequence ID" value="HIU95885.1"/>
    <property type="molecule type" value="Genomic_DNA"/>
</dbReference>
<dbReference type="AlphaFoldDB" id="A0A9D1N6P1"/>